<gene>
    <name evidence="2" type="ORF">ACFFJD_02145</name>
</gene>
<dbReference type="Gene3D" id="1.10.260.40">
    <property type="entry name" value="lambda repressor-like DNA-binding domains"/>
    <property type="match status" value="1"/>
</dbReference>
<dbReference type="SUPFAM" id="SSF47413">
    <property type="entry name" value="lambda repressor-like DNA-binding domains"/>
    <property type="match status" value="1"/>
</dbReference>
<accession>A0ABV6H450</accession>
<dbReference type="EMBL" id="JBHLWV010000006">
    <property type="protein sequence ID" value="MFC0313654.1"/>
    <property type="molecule type" value="Genomic_DNA"/>
</dbReference>
<evidence type="ECO:0000259" key="1">
    <source>
        <dbReference type="Pfam" id="PF13744"/>
    </source>
</evidence>
<feature type="domain" description="HigA2-like helix-turn-helix" evidence="1">
    <location>
        <begin position="14"/>
        <end position="89"/>
    </location>
</feature>
<dbReference type="Pfam" id="PF13744">
    <property type="entry name" value="HTH_37"/>
    <property type="match status" value="1"/>
</dbReference>
<proteinExistence type="predicted"/>
<sequence length="90" mass="9600">MSTFIHEEDPLTAVTDSPAEAENLRVRAVLMTAVIDQIAARKLTQRVAADLAGITAPRMSELCHGRIDKFSLDALVNIGAALGVRVTVDA</sequence>
<comment type="caution">
    <text evidence="2">The sequence shown here is derived from an EMBL/GenBank/DDBJ whole genome shotgun (WGS) entry which is preliminary data.</text>
</comment>
<dbReference type="InterPro" id="IPR001387">
    <property type="entry name" value="Cro/C1-type_HTH"/>
</dbReference>
<keyword evidence="3" id="KW-1185">Reference proteome</keyword>
<evidence type="ECO:0000313" key="3">
    <source>
        <dbReference type="Proteomes" id="UP001589783"/>
    </source>
</evidence>
<evidence type="ECO:0000313" key="2">
    <source>
        <dbReference type="EMBL" id="MFC0313654.1"/>
    </source>
</evidence>
<dbReference type="CDD" id="cd00093">
    <property type="entry name" value="HTH_XRE"/>
    <property type="match status" value="1"/>
</dbReference>
<dbReference type="InterPro" id="IPR039554">
    <property type="entry name" value="HigA2-like_HTH"/>
</dbReference>
<organism evidence="2 3">
    <name type="scientific">Gordonia phosphorivorans</name>
    <dbReference type="NCBI Taxonomy" id="1056982"/>
    <lineage>
        <taxon>Bacteria</taxon>
        <taxon>Bacillati</taxon>
        <taxon>Actinomycetota</taxon>
        <taxon>Actinomycetes</taxon>
        <taxon>Mycobacteriales</taxon>
        <taxon>Gordoniaceae</taxon>
        <taxon>Gordonia</taxon>
    </lineage>
</organism>
<dbReference type="Proteomes" id="UP001589783">
    <property type="component" value="Unassembled WGS sequence"/>
</dbReference>
<dbReference type="RefSeq" id="WP_382360230.1">
    <property type="nucleotide sequence ID" value="NZ_JBHLWV010000006.1"/>
</dbReference>
<protein>
    <submittedName>
        <fullName evidence="2">Helix-turn-helix domain-containing protein</fullName>
    </submittedName>
</protein>
<reference evidence="2 3" key="1">
    <citation type="submission" date="2024-09" db="EMBL/GenBank/DDBJ databases">
        <authorList>
            <person name="Sun Q."/>
            <person name="Mori K."/>
        </authorList>
    </citation>
    <scope>NUCLEOTIDE SEQUENCE [LARGE SCALE GENOMIC DNA]</scope>
    <source>
        <strain evidence="2 3">CCM 7957</strain>
    </source>
</reference>
<dbReference type="InterPro" id="IPR010982">
    <property type="entry name" value="Lambda_DNA-bd_dom_sf"/>
</dbReference>
<name>A0ABV6H450_9ACTN</name>